<gene>
    <name evidence="1" type="ORF">BST17_25180</name>
</gene>
<reference evidence="1 2" key="1">
    <citation type="submission" date="2017-02" db="EMBL/GenBank/DDBJ databases">
        <title>The new phylogeny of genus Mycobacterium.</title>
        <authorList>
            <person name="Tortoli E."/>
            <person name="Trovato A."/>
            <person name="Cirillo D.M."/>
        </authorList>
    </citation>
    <scope>NUCLEOTIDE SEQUENCE [LARGE SCALE GENOMIC DNA]</scope>
    <source>
        <strain evidence="1 2">DSM 45578</strain>
    </source>
</reference>
<accession>A0A1W9YPU9</accession>
<sequence length="506" mass="52506">MTGAVFGSVTVVDQGSGATTYGPTLFTTAKGGLVSVGASSGHFTYTPSVQARQFARTSDDPAHKVDAFTVTVADLYGRSVDVEVTVSILASNVPPTGAARVRLPDFNGVVRGQIEGAAWDGRRLTYTLVNSSNPTDSTDESAYSAEGGLVQLDPETGRFVFVPRISTAAIPGLATDRFVVTALDAQGGSVDIVVRPLAHLRVDTETTSLAPDVQSGRLSIATDGSGPLQFSVGRCPNKGTAQVSAHGTYVYTRTPGLGHGITADDSFTIIGTDDYGRSITVATVQVCPPLADTPPVTGTAHITESSVNGAGVQTTRGRISAFGPTGRPLSFDGGGLPGNTVISAKGSTVTLNEDGTFTYSSALNTRVGHAAAAVTALAADKVDHFTVTAEDGTRVVVPVHLLPHNNTPTQATVGGSGRLALRATAAWTTTVVDVDADDITCAVVQNTPRGTVSVHRDRRGAFLIHYTSTSARIGRYHPGETFSVRFYDGHLKSDGTPAYVSATYTF</sequence>
<dbReference type="EMBL" id="MVHJ01000034">
    <property type="protein sequence ID" value="ORA02095.1"/>
    <property type="molecule type" value="Genomic_DNA"/>
</dbReference>
<dbReference type="NCBIfam" id="TIGR01965">
    <property type="entry name" value="VCBS_repeat"/>
    <property type="match status" value="2"/>
</dbReference>
<dbReference type="InterPro" id="IPR010221">
    <property type="entry name" value="VCBS_dom"/>
</dbReference>
<comment type="caution">
    <text evidence="1">The sequence shown here is derived from an EMBL/GenBank/DDBJ whole genome shotgun (WGS) entry which is preliminary data.</text>
</comment>
<dbReference type="Proteomes" id="UP000192366">
    <property type="component" value="Unassembled WGS sequence"/>
</dbReference>
<evidence type="ECO:0008006" key="3">
    <source>
        <dbReference type="Google" id="ProtNLM"/>
    </source>
</evidence>
<dbReference type="AlphaFoldDB" id="A0A1W9YPU9"/>
<dbReference type="STRING" id="564198.BST17_25180"/>
<evidence type="ECO:0000313" key="2">
    <source>
        <dbReference type="Proteomes" id="UP000192366"/>
    </source>
</evidence>
<name>A0A1W9YPU9_MYCBA</name>
<keyword evidence="2" id="KW-1185">Reference proteome</keyword>
<proteinExistence type="predicted"/>
<evidence type="ECO:0000313" key="1">
    <source>
        <dbReference type="EMBL" id="ORA02095.1"/>
    </source>
</evidence>
<organism evidence="1 2">
    <name type="scientific">Mycolicibacterium bacteremicum</name>
    <name type="common">Mycobacterium bacteremicum</name>
    <dbReference type="NCBI Taxonomy" id="564198"/>
    <lineage>
        <taxon>Bacteria</taxon>
        <taxon>Bacillati</taxon>
        <taxon>Actinomycetota</taxon>
        <taxon>Actinomycetes</taxon>
        <taxon>Mycobacteriales</taxon>
        <taxon>Mycobacteriaceae</taxon>
        <taxon>Mycolicibacterium</taxon>
    </lineage>
</organism>
<protein>
    <recommendedName>
        <fullName evidence="3">RapA2 cadherin-like domain-containing protein</fullName>
    </recommendedName>
</protein>